<dbReference type="OrthoDB" id="5976864at2759"/>
<dbReference type="Gene3D" id="3.40.50.300">
    <property type="entry name" value="P-loop containing nucleotide triphosphate hydrolases"/>
    <property type="match status" value="1"/>
</dbReference>
<sequence length="213" mass="24743">MSLVKFQTPMTSICVGPTGSGKTTYIKRLLENAQEMFTIPPQKIYYCYSIWQDVFDELKKTVSNISFQLELPDESDFLVDKDIHTLWIIDDKMDEVVDCKLMQKIYCVLSHHTLTSIIFILQNLYQKGKVMRSISLNSHVFFLFKNGRDSLQIQSLARQMFPGQVRFFMDVYQRAISRPYNCLIVDIAPGSNPEYQLRANPFPGEDTIVYQPK</sequence>
<comment type="caution">
    <text evidence="1">The sequence shown here is derived from an EMBL/GenBank/DDBJ whole genome shotgun (WGS) entry which is preliminary data.</text>
</comment>
<name>A0A8S3UG24_MYTED</name>
<organism evidence="1 2">
    <name type="scientific">Mytilus edulis</name>
    <name type="common">Blue mussel</name>
    <dbReference type="NCBI Taxonomy" id="6550"/>
    <lineage>
        <taxon>Eukaryota</taxon>
        <taxon>Metazoa</taxon>
        <taxon>Spiralia</taxon>
        <taxon>Lophotrochozoa</taxon>
        <taxon>Mollusca</taxon>
        <taxon>Bivalvia</taxon>
        <taxon>Autobranchia</taxon>
        <taxon>Pteriomorphia</taxon>
        <taxon>Mytilida</taxon>
        <taxon>Mytiloidea</taxon>
        <taxon>Mytilidae</taxon>
        <taxon>Mytilinae</taxon>
        <taxon>Mytilus</taxon>
    </lineage>
</organism>
<dbReference type="EMBL" id="CAJPWZ010002762">
    <property type="protein sequence ID" value="CAG2245190.1"/>
    <property type="molecule type" value="Genomic_DNA"/>
</dbReference>
<dbReference type="Proteomes" id="UP000683360">
    <property type="component" value="Unassembled WGS sequence"/>
</dbReference>
<evidence type="ECO:0000313" key="2">
    <source>
        <dbReference type="Proteomes" id="UP000683360"/>
    </source>
</evidence>
<keyword evidence="2" id="KW-1185">Reference proteome</keyword>
<protein>
    <submittedName>
        <fullName evidence="1">Uncharacterized protein</fullName>
    </submittedName>
</protein>
<reference evidence="1" key="1">
    <citation type="submission" date="2021-03" db="EMBL/GenBank/DDBJ databases">
        <authorList>
            <person name="Bekaert M."/>
        </authorList>
    </citation>
    <scope>NUCLEOTIDE SEQUENCE</scope>
</reference>
<dbReference type="SUPFAM" id="SSF52540">
    <property type="entry name" value="P-loop containing nucleoside triphosphate hydrolases"/>
    <property type="match status" value="2"/>
</dbReference>
<dbReference type="AlphaFoldDB" id="A0A8S3UG24"/>
<accession>A0A8S3UG24</accession>
<proteinExistence type="predicted"/>
<evidence type="ECO:0000313" key="1">
    <source>
        <dbReference type="EMBL" id="CAG2245190.1"/>
    </source>
</evidence>
<gene>
    <name evidence="1" type="ORF">MEDL_57219</name>
</gene>
<dbReference type="InterPro" id="IPR027417">
    <property type="entry name" value="P-loop_NTPase"/>
</dbReference>